<evidence type="ECO:0000256" key="7">
    <source>
        <dbReference type="SAM" id="MobiDB-lite"/>
    </source>
</evidence>
<dbReference type="SUPFAM" id="SSF82708">
    <property type="entry name" value="R3H domain"/>
    <property type="match status" value="1"/>
</dbReference>
<evidence type="ECO:0000256" key="3">
    <source>
        <dbReference type="ARBA" id="ARBA00022960"/>
    </source>
</evidence>
<proteinExistence type="inferred from homology"/>
<dbReference type="InterPro" id="IPR038008">
    <property type="entry name" value="Jag_KH"/>
</dbReference>
<keyword evidence="5 6" id="KW-0961">Cell wall biogenesis/degradation</keyword>
<dbReference type="GO" id="GO:0009252">
    <property type="term" value="P:peptidoglycan biosynthetic process"/>
    <property type="evidence" value="ECO:0007669"/>
    <property type="project" value="UniProtKB-UniRule"/>
</dbReference>
<dbReference type="Pfam" id="PF01424">
    <property type="entry name" value="R3H"/>
    <property type="match status" value="1"/>
</dbReference>
<feature type="domain" description="R3H" evidence="8">
    <location>
        <begin position="210"/>
        <end position="276"/>
    </location>
</feature>
<dbReference type="Gene3D" id="3.30.30.80">
    <property type="entry name" value="probable RNA-binding protein from clostridium symbiosum atcc 14940"/>
    <property type="match status" value="1"/>
</dbReference>
<name>A0A540V905_9CHLR</name>
<keyword evidence="3 6" id="KW-0133">Cell shape</keyword>
<organism evidence="9 10">
    <name type="scientific">Litorilinea aerophila</name>
    <dbReference type="NCBI Taxonomy" id="1204385"/>
    <lineage>
        <taxon>Bacteria</taxon>
        <taxon>Bacillati</taxon>
        <taxon>Chloroflexota</taxon>
        <taxon>Caldilineae</taxon>
        <taxon>Caldilineales</taxon>
        <taxon>Caldilineaceae</taxon>
        <taxon>Litorilinea</taxon>
    </lineage>
</organism>
<dbReference type="PANTHER" id="PTHR35800">
    <property type="entry name" value="PROTEIN JAG"/>
    <property type="match status" value="1"/>
</dbReference>
<dbReference type="InterPro" id="IPR034079">
    <property type="entry name" value="R3H_KhpB"/>
</dbReference>
<dbReference type="InterPro" id="IPR015946">
    <property type="entry name" value="KH_dom-like_a/b"/>
</dbReference>
<dbReference type="Pfam" id="PF14804">
    <property type="entry name" value="Jag_N"/>
    <property type="match status" value="1"/>
</dbReference>
<dbReference type="InParanoid" id="A0A540V905"/>
<dbReference type="SMART" id="SM01245">
    <property type="entry name" value="Jag_N"/>
    <property type="match status" value="1"/>
</dbReference>
<comment type="similarity">
    <text evidence="6">Belongs to the KhpB RNA-binding protein family.</text>
</comment>
<keyword evidence="2 6" id="KW-0694">RNA-binding</keyword>
<accession>A0A540V905</accession>
<dbReference type="CDD" id="cd02414">
    <property type="entry name" value="KH-II_Jag"/>
    <property type="match status" value="1"/>
</dbReference>
<feature type="compositionally biased region" description="Low complexity" evidence="7">
    <location>
        <begin position="90"/>
        <end position="101"/>
    </location>
</feature>
<dbReference type="GO" id="GO:0005737">
    <property type="term" value="C:cytoplasm"/>
    <property type="evidence" value="ECO:0007669"/>
    <property type="project" value="UniProtKB-SubCell"/>
</dbReference>
<evidence type="ECO:0000256" key="6">
    <source>
        <dbReference type="HAMAP-Rule" id="MF_00867"/>
    </source>
</evidence>
<dbReference type="Gene3D" id="3.30.1370.50">
    <property type="entry name" value="R3H-like domain"/>
    <property type="match status" value="1"/>
</dbReference>
<keyword evidence="4 6" id="KW-0143">Chaperone</keyword>
<comment type="function">
    <text evidence="6">A probable RNA chaperone. Forms a complex with KhpA which binds to cellular RNA and controls its expression. Plays a role in peptidoglycan (PG) homeostasis and cell length regulation.</text>
</comment>
<evidence type="ECO:0000313" key="9">
    <source>
        <dbReference type="EMBL" id="TQE93228.1"/>
    </source>
</evidence>
<dbReference type="GO" id="GO:0008360">
    <property type="term" value="P:regulation of cell shape"/>
    <property type="evidence" value="ECO:0007669"/>
    <property type="project" value="UniProtKB-KW"/>
</dbReference>
<dbReference type="PROSITE" id="PS51061">
    <property type="entry name" value="R3H"/>
    <property type="match status" value="1"/>
</dbReference>
<evidence type="ECO:0000256" key="5">
    <source>
        <dbReference type="ARBA" id="ARBA00023316"/>
    </source>
</evidence>
<comment type="subcellular location">
    <subcellularLocation>
        <location evidence="6">Cytoplasm</location>
    </subcellularLocation>
</comment>
<sequence>MGEQGVEFTGKNVDEAIAEGLRALGLTADQAEIEVLSKGSRGIFGIGSEPARVRIVARPTSSPAPSPAEPATPPQTAAQPEPTPTPSPAEPAVAEPAASQELPVATQEAEPEAAPSGVEDPELERMAVEMLERLVTLMGFEARVVASWRPADDGQGPPSLYLDIQGQDLGALIGRRGETLASIQYLLRLMVNQRLKEWKAITVDVEQYKERRITQLTQLALRMAEQVADTGRSIALEPMPPNERRIVHLALRDHPAVFTQSSGEGERRKVNIVAKRQ</sequence>
<dbReference type="PANTHER" id="PTHR35800:SF1">
    <property type="entry name" value="RNA-BINDING PROTEIN KHPB"/>
    <property type="match status" value="1"/>
</dbReference>
<dbReference type="InterPro" id="IPR036867">
    <property type="entry name" value="R3H_dom_sf"/>
</dbReference>
<protein>
    <recommendedName>
        <fullName evidence="6">RNA-binding protein KhpB</fullName>
    </recommendedName>
    <alternativeName>
        <fullName evidence="6">RNA-binding protein EloR</fullName>
    </alternativeName>
</protein>
<comment type="subunit">
    <text evidence="6">Forms a complex with KhpA.</text>
</comment>
<feature type="compositionally biased region" description="Pro residues" evidence="7">
    <location>
        <begin position="62"/>
        <end position="73"/>
    </location>
</feature>
<keyword evidence="10" id="KW-1185">Reference proteome</keyword>
<dbReference type="AlphaFoldDB" id="A0A540V905"/>
<comment type="caution">
    <text evidence="6">Lacks conserved residue(s) required for the propagation of feature annotation.</text>
</comment>
<dbReference type="HAMAP" id="MF_00867">
    <property type="entry name" value="KhpB"/>
    <property type="match status" value="1"/>
</dbReference>
<dbReference type="InterPro" id="IPR032782">
    <property type="entry name" value="KhpB_N"/>
</dbReference>
<evidence type="ECO:0000259" key="8">
    <source>
        <dbReference type="PROSITE" id="PS51061"/>
    </source>
</evidence>
<dbReference type="GO" id="GO:0071555">
    <property type="term" value="P:cell wall organization"/>
    <property type="evidence" value="ECO:0007669"/>
    <property type="project" value="UniProtKB-KW"/>
</dbReference>
<dbReference type="Pfam" id="PF13083">
    <property type="entry name" value="KH_KhpA-B"/>
    <property type="match status" value="1"/>
</dbReference>
<reference evidence="9 10" key="1">
    <citation type="submission" date="2019-06" db="EMBL/GenBank/DDBJ databases">
        <title>Genome sequence of Litorilinea aerophila BAA-2444.</title>
        <authorList>
            <person name="Maclea K.S."/>
            <person name="Maurais E.G."/>
            <person name="Iannazzi L.C."/>
        </authorList>
    </citation>
    <scope>NUCLEOTIDE SEQUENCE [LARGE SCALE GENOMIC DNA]</scope>
    <source>
        <strain evidence="9 10">ATCC BAA-2444</strain>
    </source>
</reference>
<feature type="region of interest" description="Disordered" evidence="7">
    <location>
        <begin position="54"/>
        <end position="121"/>
    </location>
</feature>
<dbReference type="CDD" id="cd02644">
    <property type="entry name" value="R3H_jag"/>
    <property type="match status" value="1"/>
</dbReference>
<dbReference type="OrthoDB" id="9794483at2"/>
<dbReference type="SMART" id="SM00393">
    <property type="entry name" value="R3H"/>
    <property type="match status" value="1"/>
</dbReference>
<dbReference type="FunCoup" id="A0A540V905">
    <property type="interactions" value="136"/>
</dbReference>
<comment type="caution">
    <text evidence="9">The sequence shown here is derived from an EMBL/GenBank/DDBJ whole genome shotgun (WGS) entry which is preliminary data.</text>
</comment>
<gene>
    <name evidence="6" type="primary">khpB</name>
    <name evidence="6" type="synonym">eloR</name>
    <name evidence="9" type="ORF">FKZ61_22330</name>
</gene>
<dbReference type="InterPro" id="IPR001374">
    <property type="entry name" value="R3H_dom"/>
</dbReference>
<dbReference type="Gene3D" id="3.30.300.20">
    <property type="match status" value="1"/>
</dbReference>
<dbReference type="GO" id="GO:0003723">
    <property type="term" value="F:RNA binding"/>
    <property type="evidence" value="ECO:0007669"/>
    <property type="project" value="UniProtKB-UniRule"/>
</dbReference>
<dbReference type="RefSeq" id="WP_141612390.1">
    <property type="nucleotide sequence ID" value="NZ_VIGC02000045.1"/>
</dbReference>
<dbReference type="EMBL" id="VIGC01000045">
    <property type="protein sequence ID" value="TQE93228.1"/>
    <property type="molecule type" value="Genomic_DNA"/>
</dbReference>
<evidence type="ECO:0000256" key="4">
    <source>
        <dbReference type="ARBA" id="ARBA00023186"/>
    </source>
</evidence>
<evidence type="ECO:0000256" key="1">
    <source>
        <dbReference type="ARBA" id="ARBA00022490"/>
    </source>
</evidence>
<dbReference type="NCBIfam" id="NF041568">
    <property type="entry name" value="Jag_EloR"/>
    <property type="match status" value="1"/>
</dbReference>
<evidence type="ECO:0000313" key="10">
    <source>
        <dbReference type="Proteomes" id="UP000317371"/>
    </source>
</evidence>
<dbReference type="Proteomes" id="UP000317371">
    <property type="component" value="Unassembled WGS sequence"/>
</dbReference>
<dbReference type="InterPro" id="IPR039247">
    <property type="entry name" value="KhpB"/>
</dbReference>
<evidence type="ECO:0000256" key="2">
    <source>
        <dbReference type="ARBA" id="ARBA00022884"/>
    </source>
</evidence>
<dbReference type="InterPro" id="IPR038247">
    <property type="entry name" value="Jag_N_dom_sf"/>
</dbReference>
<comment type="domain">
    <text evidence="6">Has an N-terminal Jag-N domain and 2 RNA-binding domains (KH and R3H).</text>
</comment>
<keyword evidence="1 6" id="KW-0963">Cytoplasm</keyword>